<protein>
    <submittedName>
        <fullName evidence="1">DUF4747 family protein</fullName>
    </submittedName>
</protein>
<dbReference type="Pfam" id="PF15931">
    <property type="entry name" value="DUF4747"/>
    <property type="match status" value="1"/>
</dbReference>
<sequence length="276" mass="31733">MPKMYFNRLHLNVTENERKDLFILDGIRSEASAGFNDYSYKIVDVVTYENYIMGYLIKYDPYGRGEVLDETTGTVRRGGTINNIVGKSLFIINTTEMIIAFEEIKNVISKIMFERMFLNLFKTNHQGKTFEFFISTISEKYSFIEKVKKLHNINRVSIMLVPSNPNNADLWRDTDERMQENNITKYKEIQESSNDEGIIIDDETIAKMAMSEDGYGVASAQGKDADGNPLTITTTSKEQEITQVLPENVERGGLPGIINYLSRTFERIRIRTSHQE</sequence>
<evidence type="ECO:0000313" key="1">
    <source>
        <dbReference type="EMBL" id="MFC4746911.1"/>
    </source>
</evidence>
<evidence type="ECO:0000313" key="2">
    <source>
        <dbReference type="Proteomes" id="UP001595935"/>
    </source>
</evidence>
<proteinExistence type="predicted"/>
<gene>
    <name evidence="1" type="ORF">ACFO5S_05615</name>
</gene>
<accession>A0ABV9PBF7</accession>
<dbReference type="EMBL" id="JBHSGV010000002">
    <property type="protein sequence ID" value="MFC4746911.1"/>
    <property type="molecule type" value="Genomic_DNA"/>
</dbReference>
<dbReference type="InterPro" id="IPR031832">
    <property type="entry name" value="DUF4747"/>
</dbReference>
<name>A0ABV9PBF7_9FLAO</name>
<dbReference type="Proteomes" id="UP001595935">
    <property type="component" value="Unassembled WGS sequence"/>
</dbReference>
<reference evidence="2" key="1">
    <citation type="journal article" date="2019" name="Int. J. Syst. Evol. Microbiol.">
        <title>The Global Catalogue of Microorganisms (GCM) 10K type strain sequencing project: providing services to taxonomists for standard genome sequencing and annotation.</title>
        <authorList>
            <consortium name="The Broad Institute Genomics Platform"/>
            <consortium name="The Broad Institute Genome Sequencing Center for Infectious Disease"/>
            <person name="Wu L."/>
            <person name="Ma J."/>
        </authorList>
    </citation>
    <scope>NUCLEOTIDE SEQUENCE [LARGE SCALE GENOMIC DNA]</scope>
    <source>
        <strain evidence="2">WYCCWR 13023</strain>
    </source>
</reference>
<comment type="caution">
    <text evidence="1">The sequence shown here is derived from an EMBL/GenBank/DDBJ whole genome shotgun (WGS) entry which is preliminary data.</text>
</comment>
<organism evidence="1 2">
    <name type="scientific">Flavobacterium branchiicola</name>
    <dbReference type="NCBI Taxonomy" id="1114875"/>
    <lineage>
        <taxon>Bacteria</taxon>
        <taxon>Pseudomonadati</taxon>
        <taxon>Bacteroidota</taxon>
        <taxon>Flavobacteriia</taxon>
        <taxon>Flavobacteriales</taxon>
        <taxon>Flavobacteriaceae</taxon>
        <taxon>Flavobacterium</taxon>
    </lineage>
</organism>
<dbReference type="RefSeq" id="WP_213255921.1">
    <property type="nucleotide sequence ID" value="NZ_JAGYWA010000002.1"/>
</dbReference>
<keyword evidence="2" id="KW-1185">Reference proteome</keyword>